<proteinExistence type="predicted"/>
<protein>
    <submittedName>
        <fullName evidence="1">Uncharacterized protein</fullName>
    </submittedName>
</protein>
<organism evidence="1 2">
    <name type="scientific">Salix dunnii</name>
    <dbReference type="NCBI Taxonomy" id="1413687"/>
    <lineage>
        <taxon>Eukaryota</taxon>
        <taxon>Viridiplantae</taxon>
        <taxon>Streptophyta</taxon>
        <taxon>Embryophyta</taxon>
        <taxon>Tracheophyta</taxon>
        <taxon>Spermatophyta</taxon>
        <taxon>Magnoliopsida</taxon>
        <taxon>eudicotyledons</taxon>
        <taxon>Gunneridae</taxon>
        <taxon>Pentapetalae</taxon>
        <taxon>rosids</taxon>
        <taxon>fabids</taxon>
        <taxon>Malpighiales</taxon>
        <taxon>Salicaceae</taxon>
        <taxon>Saliceae</taxon>
        <taxon>Salix</taxon>
    </lineage>
</organism>
<evidence type="ECO:0000313" key="2">
    <source>
        <dbReference type="Proteomes" id="UP000657918"/>
    </source>
</evidence>
<dbReference type="EMBL" id="JADGMS010000005">
    <property type="protein sequence ID" value="KAF9683140.1"/>
    <property type="molecule type" value="Genomic_DNA"/>
</dbReference>
<keyword evidence="2" id="KW-1185">Reference proteome</keyword>
<sequence>MDETSPSHYRILQDSHIVCKPRLVSVERKRPFDERSFSENSFRIIDHLENLSPAGRRSGYNTPSFLKTEDVFWKYGNDDSGFSS</sequence>
<comment type="caution">
    <text evidence="1">The sequence shown here is derived from an EMBL/GenBank/DDBJ whole genome shotgun (WGS) entry which is preliminary data.</text>
</comment>
<dbReference type="AlphaFoldDB" id="A0A835K917"/>
<reference evidence="1 2" key="1">
    <citation type="submission" date="2020-10" db="EMBL/GenBank/DDBJ databases">
        <title>Plant Genome Project.</title>
        <authorList>
            <person name="Zhang R.-G."/>
        </authorList>
    </citation>
    <scope>NUCLEOTIDE SEQUENCE [LARGE SCALE GENOMIC DNA]</scope>
    <source>
        <strain evidence="1">FAFU-HL-1</strain>
        <tissue evidence="1">Leaf</tissue>
    </source>
</reference>
<accession>A0A835K917</accession>
<name>A0A835K917_9ROSI</name>
<gene>
    <name evidence="1" type="ORF">SADUNF_Sadunf05G0181200</name>
</gene>
<evidence type="ECO:0000313" key="1">
    <source>
        <dbReference type="EMBL" id="KAF9683140.1"/>
    </source>
</evidence>
<dbReference type="Proteomes" id="UP000657918">
    <property type="component" value="Unassembled WGS sequence"/>
</dbReference>